<dbReference type="SUPFAM" id="SSF53850">
    <property type="entry name" value="Periplasmic binding protein-like II"/>
    <property type="match status" value="1"/>
</dbReference>
<dbReference type="HOGENOM" id="CLU_019602_18_2_7"/>
<dbReference type="OrthoDB" id="5372104at2"/>
<evidence type="ECO:0000313" key="5">
    <source>
        <dbReference type="Proteomes" id="UP000002407"/>
    </source>
</evidence>
<dbReference type="PANTHER" id="PTHR35936:SF17">
    <property type="entry name" value="ARGININE-BINDING EXTRACELLULAR PROTEIN ARTP"/>
    <property type="match status" value="1"/>
</dbReference>
<accession>A7I400</accession>
<gene>
    <name evidence="4" type="ordered locus">CHAB381_1729</name>
</gene>
<keyword evidence="5" id="KW-1185">Reference proteome</keyword>
<dbReference type="RefSeq" id="WP_012109548.1">
    <property type="nucleotide sequence ID" value="NC_009714.1"/>
</dbReference>
<feature type="domain" description="Solute-binding protein family 3/N-terminal" evidence="3">
    <location>
        <begin position="19"/>
        <end position="257"/>
    </location>
</feature>
<dbReference type="KEGG" id="cha:CHAB381_1729"/>
<proteinExistence type="predicted"/>
<dbReference type="Gene3D" id="3.40.190.10">
    <property type="entry name" value="Periplasmic binding protein-like II"/>
    <property type="match status" value="2"/>
</dbReference>
<organism evidence="4 5">
    <name type="scientific">Campylobacter hominis (strain ATCC BAA-381 / DSM 21671 / CCUG 45161 / LMG 19568 / NCTC 13146 / CH001A)</name>
    <dbReference type="NCBI Taxonomy" id="360107"/>
    <lineage>
        <taxon>Bacteria</taxon>
        <taxon>Pseudomonadati</taxon>
        <taxon>Campylobacterota</taxon>
        <taxon>Epsilonproteobacteria</taxon>
        <taxon>Campylobacterales</taxon>
        <taxon>Campylobacteraceae</taxon>
        <taxon>Campylobacter</taxon>
    </lineage>
</organism>
<dbReference type="InterPro" id="IPR001638">
    <property type="entry name" value="Solute-binding_3/MltF_N"/>
</dbReference>
<evidence type="ECO:0000256" key="2">
    <source>
        <dbReference type="SAM" id="SignalP"/>
    </source>
</evidence>
<reference evidence="5" key="1">
    <citation type="submission" date="2007-07" db="EMBL/GenBank/DDBJ databases">
        <title>Complete genome sequence of Campylobacter hominis ATCC BAA-381, a commensal isolated from the human gastrointestinal tract.</title>
        <authorList>
            <person name="Fouts D.E."/>
            <person name="Mongodin E.F."/>
            <person name="Puiu D."/>
            <person name="Sebastian Y."/>
            <person name="Miller W.G."/>
            <person name="Mandrell R.E."/>
            <person name="Nelson K.E."/>
        </authorList>
    </citation>
    <scope>NUCLEOTIDE SEQUENCE [LARGE SCALE GENOMIC DNA]</scope>
    <source>
        <strain evidence="5">ATCC BAA-381 / DSM 21671 / CCUG 45161 / LMG 19568 / NCTC 13146 / CH001A</strain>
    </source>
</reference>
<dbReference type="SMART" id="SM00062">
    <property type="entry name" value="PBPb"/>
    <property type="match status" value="1"/>
</dbReference>
<dbReference type="Pfam" id="PF00497">
    <property type="entry name" value="SBP_bac_3"/>
    <property type="match status" value="1"/>
</dbReference>
<feature type="signal peptide" evidence="2">
    <location>
        <begin position="1"/>
        <end position="17"/>
    </location>
</feature>
<feature type="chain" id="PRO_5002710784" evidence="2">
    <location>
        <begin position="18"/>
        <end position="257"/>
    </location>
</feature>
<sequence length="257" mass="28279">MKKILVMLLVFCGLSFSQTLKFVTSPDDPPFSYMKDGKYTGVDMEILDNVAKRAGFDYEIVQTSFERIGDELDLGADFAISSIAKTAERSAKFDFSDKYYEATQLFVAEQGNDFISKDSLIGKKIGVINSKSVQERLAQSIPDAEVIVAGSLVNLIVVAKTGKVDAIIVESTNAPSVLFNDYENVSEKDKMGLDMLRELNLGKKLEIFHIESSDDGEFCIITKKGTHAGELAKINSALESMKNDGTIAKILAKYKVK</sequence>
<name>A7I400_CAMHC</name>
<dbReference type="eggNOG" id="COG0834">
    <property type="taxonomic scope" value="Bacteria"/>
</dbReference>
<evidence type="ECO:0000313" key="4">
    <source>
        <dbReference type="EMBL" id="ABS51220.1"/>
    </source>
</evidence>
<dbReference type="CDD" id="cd13530">
    <property type="entry name" value="PBP2_peptides_like"/>
    <property type="match status" value="1"/>
</dbReference>
<dbReference type="EMBL" id="CP000776">
    <property type="protein sequence ID" value="ABS51220.1"/>
    <property type="molecule type" value="Genomic_DNA"/>
</dbReference>
<evidence type="ECO:0000256" key="1">
    <source>
        <dbReference type="ARBA" id="ARBA00022729"/>
    </source>
</evidence>
<dbReference type="PANTHER" id="PTHR35936">
    <property type="entry name" value="MEMBRANE-BOUND LYTIC MUREIN TRANSGLYCOSYLASE F"/>
    <property type="match status" value="1"/>
</dbReference>
<evidence type="ECO:0000259" key="3">
    <source>
        <dbReference type="SMART" id="SM00062"/>
    </source>
</evidence>
<dbReference type="AlphaFoldDB" id="A7I400"/>
<keyword evidence="1 2" id="KW-0732">Signal</keyword>
<protein>
    <submittedName>
        <fullName evidence="4">CjaC</fullName>
    </submittedName>
</protein>
<dbReference type="Proteomes" id="UP000002407">
    <property type="component" value="Chromosome"/>
</dbReference>
<dbReference type="STRING" id="360107.CHAB381_1729"/>